<keyword evidence="1" id="KW-0479">Metal-binding</keyword>
<dbReference type="AlphaFoldDB" id="A0A482J322"/>
<feature type="compositionally biased region" description="Gly residues" evidence="3">
    <location>
        <begin position="551"/>
        <end position="563"/>
    </location>
</feature>
<feature type="signal peptide" evidence="4">
    <location>
        <begin position="1"/>
        <end position="24"/>
    </location>
</feature>
<keyword evidence="4" id="KW-0732">Signal</keyword>
<dbReference type="Proteomes" id="UP000253772">
    <property type="component" value="Chromosome c2"/>
</dbReference>
<accession>A0A482J322</accession>
<organism evidence="6 7">
    <name type="scientific">Cupriavidus metallidurans</name>
    <dbReference type="NCBI Taxonomy" id="119219"/>
    <lineage>
        <taxon>Bacteria</taxon>
        <taxon>Pseudomonadati</taxon>
        <taxon>Pseudomonadota</taxon>
        <taxon>Betaproteobacteria</taxon>
        <taxon>Burkholderiales</taxon>
        <taxon>Burkholderiaceae</taxon>
        <taxon>Cupriavidus</taxon>
    </lineage>
</organism>
<keyword evidence="2" id="KW-0106">Calcium</keyword>
<feature type="chain" id="PRO_5019736152" evidence="4">
    <location>
        <begin position="25"/>
        <end position="1108"/>
    </location>
</feature>
<proteinExistence type="predicted"/>
<dbReference type="PROSITE" id="PS50234">
    <property type="entry name" value="VWFA"/>
    <property type="match status" value="1"/>
</dbReference>
<evidence type="ECO:0000259" key="5">
    <source>
        <dbReference type="PROSITE" id="PS50234"/>
    </source>
</evidence>
<evidence type="ECO:0000256" key="4">
    <source>
        <dbReference type="SAM" id="SignalP"/>
    </source>
</evidence>
<dbReference type="OrthoDB" id="7156875at2"/>
<name>A0A482J322_9BURK</name>
<dbReference type="GO" id="GO:0046872">
    <property type="term" value="F:metal ion binding"/>
    <property type="evidence" value="ECO:0007669"/>
    <property type="project" value="UniProtKB-KW"/>
</dbReference>
<reference evidence="6 7" key="1">
    <citation type="submission" date="2019-03" db="EMBL/GenBank/DDBJ databases">
        <title>Comparative insights into the high quality Complete genome sequence of highly metal resistant Cupriavidus metallidurans strain BS1 isolated from a gold-copper mine.</title>
        <authorList>
            <person name="Mazhar H.S."/>
            <person name="Rensing C."/>
        </authorList>
    </citation>
    <scope>NUCLEOTIDE SEQUENCE [LARGE SCALE GENOMIC DNA]</scope>
    <source>
        <strain evidence="6 7">BS1</strain>
    </source>
</reference>
<evidence type="ECO:0000256" key="2">
    <source>
        <dbReference type="ARBA" id="ARBA00022837"/>
    </source>
</evidence>
<dbReference type="InterPro" id="IPR008707">
    <property type="entry name" value="B-propeller_PilY1"/>
</dbReference>
<feature type="domain" description="VWFA" evidence="5">
    <location>
        <begin position="41"/>
        <end position="316"/>
    </location>
</feature>
<dbReference type="EMBL" id="CP037901">
    <property type="protein sequence ID" value="QBP13879.1"/>
    <property type="molecule type" value="Genomic_DNA"/>
</dbReference>
<dbReference type="InterPro" id="IPR002035">
    <property type="entry name" value="VWF_A"/>
</dbReference>
<evidence type="ECO:0000256" key="1">
    <source>
        <dbReference type="ARBA" id="ARBA00022723"/>
    </source>
</evidence>
<dbReference type="RefSeq" id="WP_017511381.1">
    <property type="nucleotide sequence ID" value="NZ_CP037901.1"/>
</dbReference>
<dbReference type="Pfam" id="PF05567">
    <property type="entry name" value="T4P_PilY1"/>
    <property type="match status" value="1"/>
</dbReference>
<protein>
    <submittedName>
        <fullName evidence="6">Pilus assembly protein PilY</fullName>
    </submittedName>
</protein>
<evidence type="ECO:0000256" key="3">
    <source>
        <dbReference type="SAM" id="MobiDB-lite"/>
    </source>
</evidence>
<evidence type="ECO:0000313" key="7">
    <source>
        <dbReference type="Proteomes" id="UP000253772"/>
    </source>
</evidence>
<feature type="region of interest" description="Disordered" evidence="3">
    <location>
        <begin position="539"/>
        <end position="576"/>
    </location>
</feature>
<gene>
    <name evidence="6" type="ORF">DDF84_030530</name>
</gene>
<feature type="compositionally biased region" description="Low complexity" evidence="3">
    <location>
        <begin position="564"/>
        <end position="576"/>
    </location>
</feature>
<evidence type="ECO:0000313" key="6">
    <source>
        <dbReference type="EMBL" id="QBP13879.1"/>
    </source>
</evidence>
<sequence length="1108" mass="116248">MRKLAPHLALAGCLAMAVSLPASAEDIDLYTGLQPEAGKPNVLIVLDNASAWNASANFTCSTSGVVSSNNANTDAGAEQCALYNAVNSILKSPTLLGNINLGIMMFGDSKNFGGIMKFPSTAPYKLPLMDTTGVNNFLTYVKTIDRTNDGSGNSQVAGAMQEAWAYYAGKQGLSGITYKSPIDNPCQRNFVIYIANAVNNGKPGDTGQNAIDSLTNQAKASTAQLQQIVLPSATNKYQANWADEWARFNYQTNLSASSTDHQNIVTYTIGVTDGNNPDYLQLTKSMASNGGGKYSEVKLGDPNGLADALMAIFNEVQAVNSVFASVSLPASVNAQGQFLNQVYVGMFRPDATAAPRWMGNLKQYQVGYDTNGNLVLQDAKGASAISNAQTGFISPNSVSFWTAEPPQSYSSAGYGPNMTTWPSGGFWQNSPSGTGWQFDSPDGEIVEKGGVAEMMRAQWLGDQTPRRLLTCNGVGTCSTSGGVSALTSFDANNKWLIGTNGLAALNVNATTDTTNTNVIQALPSTEVPNLIAWVRGQDMTPASTSTSGSTGSSGSGNGNGNGKNNGSSGSGTTTTTTTTMAGAEAELGPGAPVTVRSSIHADVLHSRPAVVNYGGSIGVVVYYGTNDGVFHAVNGNRTQGIGATRAGGEIWGFIAPEFFGKLNRLYQNTPEIKLSTTPAGITPTPLPRDYFFDGSTTVMQDLRDPSNPHVMIFLTARRGGSLIYALDVTDPTNPQFVWRLSNTDLAEMGQTWSQPKVMRVRGYANPVIVMGAGYDPAEDSDPSPGVDTMGRGLIMVDAYKGNIVWSAQPSCAGVTTPCLAVSGMTRAIPSDVTPLDRNGDGYVERVYVGDVGGNVWRADFETAASNAPTAWTVTKLAALGGGAGTNDARKFFYPPDVVSTNGYDAISLGSGDREHPLYSASTAPGTAYNVVNRLYMLKDTNTTGMSTSWSPITESNLFDATATTYDGSKSGFFITLVNPGEKAVNAPLTVAGYTNVGTNTPSVPVAGACYPNLGTARSYSYNFLTSIGQNTNRYIVLDGGGFPPSSVFGLITVSTGGNSVVTPVLLGGGNQTATGGGDAKSGLGVQKVKPTGLGKRKRIYWYGEVDKK</sequence>